<dbReference type="EMBL" id="MVIM01000027">
    <property type="protein sequence ID" value="ORB61263.1"/>
    <property type="molecule type" value="Genomic_DNA"/>
</dbReference>
<dbReference type="Proteomes" id="UP000192411">
    <property type="component" value="Unassembled WGS sequence"/>
</dbReference>
<evidence type="ECO:0000313" key="2">
    <source>
        <dbReference type="Proteomes" id="UP000192411"/>
    </source>
</evidence>
<protein>
    <submittedName>
        <fullName evidence="1">Uncharacterized protein</fullName>
    </submittedName>
</protein>
<reference evidence="1 2" key="1">
    <citation type="submission" date="2017-02" db="EMBL/GenBank/DDBJ databases">
        <title>The new phylogeny of genus Mycobacterium.</title>
        <authorList>
            <person name="Tortoli E."/>
            <person name="Trovato A."/>
            <person name="Cirillo D.M."/>
        </authorList>
    </citation>
    <scope>NUCLEOTIDE SEQUENCE [LARGE SCALE GENOMIC DNA]</scope>
    <source>
        <strain evidence="1 2">DSM 44338</strain>
    </source>
</reference>
<evidence type="ECO:0000313" key="1">
    <source>
        <dbReference type="EMBL" id="ORB61263.1"/>
    </source>
</evidence>
<accession>A0A1X0JEB0</accession>
<gene>
    <name evidence="1" type="ORF">BST47_28530</name>
</gene>
<dbReference type="AlphaFoldDB" id="A0A1X0JEB0"/>
<sequence>MKIMGQPKPKDLQPHAAESRLQCYRFHGADMPADGGQPTPTRAVIAKRVRTKPHVGKPVILGPVHFSQLPLSGQCDPCD</sequence>
<organism evidence="1 2">
    <name type="scientific">Mycolicibacterium tusciae</name>
    <dbReference type="NCBI Taxonomy" id="75922"/>
    <lineage>
        <taxon>Bacteria</taxon>
        <taxon>Bacillati</taxon>
        <taxon>Actinomycetota</taxon>
        <taxon>Actinomycetes</taxon>
        <taxon>Mycobacteriales</taxon>
        <taxon>Mycobacteriaceae</taxon>
        <taxon>Mycolicibacterium</taxon>
    </lineage>
</organism>
<proteinExistence type="predicted"/>
<name>A0A1X0JEB0_9MYCO</name>
<comment type="caution">
    <text evidence="1">The sequence shown here is derived from an EMBL/GenBank/DDBJ whole genome shotgun (WGS) entry which is preliminary data.</text>
</comment>
<keyword evidence="2" id="KW-1185">Reference proteome</keyword>